<organism evidence="2 3">
    <name type="scientific">Gigaspora margarita</name>
    <dbReference type="NCBI Taxonomy" id="4874"/>
    <lineage>
        <taxon>Eukaryota</taxon>
        <taxon>Fungi</taxon>
        <taxon>Fungi incertae sedis</taxon>
        <taxon>Mucoromycota</taxon>
        <taxon>Glomeromycotina</taxon>
        <taxon>Glomeromycetes</taxon>
        <taxon>Diversisporales</taxon>
        <taxon>Gigasporaceae</taxon>
        <taxon>Gigaspora</taxon>
    </lineage>
</organism>
<proteinExistence type="predicted"/>
<comment type="caution">
    <text evidence="2">The sequence shown here is derived from an EMBL/GenBank/DDBJ whole genome shotgun (WGS) entry which is preliminary data.</text>
</comment>
<evidence type="ECO:0000313" key="2">
    <source>
        <dbReference type="EMBL" id="CAG8809028.1"/>
    </source>
</evidence>
<accession>A0ABN7W0H5</accession>
<feature type="domain" description="Glycosyl transferase family 25" evidence="1">
    <location>
        <begin position="33"/>
        <end position="189"/>
    </location>
</feature>
<reference evidence="2 3" key="1">
    <citation type="submission" date="2021-06" db="EMBL/GenBank/DDBJ databases">
        <authorList>
            <person name="Kallberg Y."/>
            <person name="Tangrot J."/>
            <person name="Rosling A."/>
        </authorList>
    </citation>
    <scope>NUCLEOTIDE SEQUENCE [LARGE SCALE GENOMIC DNA]</scope>
    <source>
        <strain evidence="2 3">120-4 pot B 10/14</strain>
    </source>
</reference>
<sequence>IYNSVFFEILYPINPDINVNELCSDYDRTLGFKHIYVINLESRIDRHKKMEALGNYLHLDLDIIKAMNKYDYAALSRLNKSDLGDGVKACYLSHYSIFELIVKNGYENALIFEDDVDIELNITDIMIEVHKNLPNDWDLLYLGHCADFHSQYVKTNLTVYELHKSGHPQCSHAYAVSVKGAKKLLKRLDVNNPKDHIDMDILDLILNKEIISYSIFPPIVVQFKGVNDQSDVSPGSVGETYPLMKSTLLFLGYDPNNDCTNYEIVS</sequence>
<dbReference type="Pfam" id="PF01755">
    <property type="entry name" value="Glyco_transf_25"/>
    <property type="match status" value="1"/>
</dbReference>
<dbReference type="EMBL" id="CAJVQB010026650">
    <property type="protein sequence ID" value="CAG8809028.1"/>
    <property type="molecule type" value="Genomic_DNA"/>
</dbReference>
<dbReference type="InterPro" id="IPR002654">
    <property type="entry name" value="Glyco_trans_25"/>
</dbReference>
<feature type="non-terminal residue" evidence="2">
    <location>
        <position position="1"/>
    </location>
</feature>
<evidence type="ECO:0000259" key="1">
    <source>
        <dbReference type="Pfam" id="PF01755"/>
    </source>
</evidence>
<evidence type="ECO:0000313" key="3">
    <source>
        <dbReference type="Proteomes" id="UP000789901"/>
    </source>
</evidence>
<name>A0ABN7W0H5_GIGMA</name>
<keyword evidence="3" id="KW-1185">Reference proteome</keyword>
<dbReference type="CDD" id="cd06532">
    <property type="entry name" value="Glyco_transf_25"/>
    <property type="match status" value="1"/>
</dbReference>
<dbReference type="Proteomes" id="UP000789901">
    <property type="component" value="Unassembled WGS sequence"/>
</dbReference>
<gene>
    <name evidence="2" type="ORF">GMARGA_LOCUS24812</name>
</gene>
<protein>
    <submittedName>
        <fullName evidence="2">1741_t:CDS:1</fullName>
    </submittedName>
</protein>